<keyword evidence="3" id="KW-0460">Magnesium</keyword>
<evidence type="ECO:0000256" key="4">
    <source>
        <dbReference type="RuleBase" id="RU364078"/>
    </source>
</evidence>
<keyword evidence="3 4" id="KW-0436">Ligase</keyword>
<comment type="caution">
    <text evidence="7">The sequence shown here is derived from an EMBL/GenBank/DDBJ whole genome shotgun (WGS) entry which is preliminary data.</text>
</comment>
<feature type="binding site" evidence="3">
    <location>
        <position position="340"/>
    </location>
    <ligand>
        <name>CTP</name>
        <dbReference type="ChEBI" id="CHEBI:37563"/>
    </ligand>
</feature>
<evidence type="ECO:0000259" key="5">
    <source>
        <dbReference type="Pfam" id="PF02441"/>
    </source>
</evidence>
<dbReference type="AlphaFoldDB" id="A0A7W9CBD9"/>
<dbReference type="InterPro" id="IPR036551">
    <property type="entry name" value="Flavin_trans-like"/>
</dbReference>
<dbReference type="Pfam" id="PF02441">
    <property type="entry name" value="Flavoprotein"/>
    <property type="match status" value="1"/>
</dbReference>
<feature type="binding site" evidence="3">
    <location>
        <position position="322"/>
    </location>
    <ligand>
        <name>CTP</name>
        <dbReference type="ChEBI" id="CHEBI:37563"/>
    </ligand>
</feature>
<dbReference type="GO" id="GO:0015941">
    <property type="term" value="P:pantothenate catabolic process"/>
    <property type="evidence" value="ECO:0007669"/>
    <property type="project" value="InterPro"/>
</dbReference>
<dbReference type="GO" id="GO:0071513">
    <property type="term" value="C:phosphopantothenoylcysteine decarboxylase complex"/>
    <property type="evidence" value="ECO:0007669"/>
    <property type="project" value="TreeGrafter"/>
</dbReference>
<dbReference type="Gene3D" id="3.40.50.1950">
    <property type="entry name" value="Flavin prenyltransferase-like"/>
    <property type="match status" value="1"/>
</dbReference>
<comment type="cofactor">
    <cofactor evidence="3">
        <name>FMN</name>
        <dbReference type="ChEBI" id="CHEBI:58210"/>
    </cofactor>
    <text evidence="3">Binds 1 FMN per subunit.</text>
</comment>
<comment type="pathway">
    <text evidence="3 4">Cofactor biosynthesis; coenzyme A biosynthesis; CoA from (R)-pantothenate: step 3/5.</text>
</comment>
<feature type="binding site" evidence="3">
    <location>
        <position position="286"/>
    </location>
    <ligand>
        <name>CTP</name>
        <dbReference type="ChEBI" id="CHEBI:37563"/>
    </ligand>
</feature>
<dbReference type="GO" id="GO:0015937">
    <property type="term" value="P:coenzyme A biosynthetic process"/>
    <property type="evidence" value="ECO:0007669"/>
    <property type="project" value="UniProtKB-UniRule"/>
</dbReference>
<accession>A0A7W9CBD9</accession>
<comment type="similarity">
    <text evidence="3 4">In the N-terminal section; belongs to the HFCD (homo-oligomeric flavin containing Cys decarboxylase) superfamily.</text>
</comment>
<feature type="region of interest" description="Phosphopantothenate--cysteine ligase" evidence="3">
    <location>
        <begin position="183"/>
        <end position="405"/>
    </location>
</feature>
<keyword evidence="3" id="KW-0479">Metal-binding</keyword>
<keyword evidence="1 3" id="KW-0210">Decarboxylase</keyword>
<dbReference type="SUPFAM" id="SSF102645">
    <property type="entry name" value="CoaB-like"/>
    <property type="match status" value="1"/>
</dbReference>
<evidence type="ECO:0000256" key="1">
    <source>
        <dbReference type="ARBA" id="ARBA00022793"/>
    </source>
</evidence>
<comment type="cofactor">
    <cofactor evidence="3">
        <name>Mg(2+)</name>
        <dbReference type="ChEBI" id="CHEBI:18420"/>
    </cofactor>
</comment>
<dbReference type="PANTHER" id="PTHR14359:SF6">
    <property type="entry name" value="PHOSPHOPANTOTHENOYLCYSTEINE DECARBOXYLASE"/>
    <property type="match status" value="1"/>
</dbReference>
<protein>
    <recommendedName>
        <fullName evidence="3">Coenzyme A biosynthesis bifunctional protein CoaBC</fullName>
    </recommendedName>
    <alternativeName>
        <fullName evidence="3">DNA/pantothenate metabolism flavoprotein</fullName>
    </alternativeName>
    <alternativeName>
        <fullName evidence="3">Phosphopantothenoylcysteine synthetase/decarboxylase</fullName>
        <shortName evidence="3">PPCS-PPCDC</shortName>
    </alternativeName>
    <domain>
        <recommendedName>
            <fullName evidence="3">Phosphopantothenoylcysteine decarboxylase</fullName>
            <shortName evidence="3">PPC decarboxylase</shortName>
            <shortName evidence="3">PPC-DC</shortName>
            <ecNumber evidence="3">4.1.1.36</ecNumber>
        </recommendedName>
        <alternativeName>
            <fullName evidence="3">CoaC</fullName>
        </alternativeName>
    </domain>
    <domain>
        <recommendedName>
            <fullName evidence="3">Phosphopantothenate--cysteine ligase</fullName>
            <ecNumber evidence="3">6.3.2.5</ecNumber>
        </recommendedName>
        <alternativeName>
            <fullName evidence="3">CoaB</fullName>
        </alternativeName>
        <alternativeName>
            <fullName evidence="3">Phosphopantothenoylcysteine synthetase</fullName>
            <shortName evidence="3">PPC synthetase</shortName>
            <shortName evidence="3">PPC-S</shortName>
        </alternativeName>
    </domain>
</protein>
<feature type="domain" description="Flavoprotein" evidence="5">
    <location>
        <begin position="1"/>
        <end position="171"/>
    </location>
</feature>
<dbReference type="InterPro" id="IPR005252">
    <property type="entry name" value="CoaBC"/>
</dbReference>
<evidence type="ECO:0000259" key="6">
    <source>
        <dbReference type="Pfam" id="PF04127"/>
    </source>
</evidence>
<comment type="function">
    <text evidence="3">Catalyzes two sequential steps in the biosynthesis of coenzyme A. In the first step cysteine is conjugated to 4'-phosphopantothenate to form 4-phosphopantothenoylcysteine. In the second step the latter compound is decarboxylated to form 4'-phosphopantotheine.</text>
</comment>
<dbReference type="NCBIfam" id="TIGR00521">
    <property type="entry name" value="coaBC_dfp"/>
    <property type="match status" value="1"/>
</dbReference>
<dbReference type="EC" id="6.3.2.5" evidence="3"/>
<evidence type="ECO:0000313" key="8">
    <source>
        <dbReference type="Proteomes" id="UP000517712"/>
    </source>
</evidence>
<feature type="domain" description="DNA/pantothenate metabolism flavoprotein C-terminal" evidence="6">
    <location>
        <begin position="178"/>
        <end position="397"/>
    </location>
</feature>
<dbReference type="InterPro" id="IPR035929">
    <property type="entry name" value="CoaB-like_sf"/>
</dbReference>
<dbReference type="Proteomes" id="UP000517712">
    <property type="component" value="Unassembled WGS sequence"/>
</dbReference>
<dbReference type="InterPro" id="IPR007085">
    <property type="entry name" value="DNA/pantothenate-metab_flavo_C"/>
</dbReference>
<keyword evidence="3" id="KW-0511">Multifunctional enzyme</keyword>
<feature type="region of interest" description="Phosphopantothenoylcysteine decarboxylase" evidence="3">
    <location>
        <begin position="1"/>
        <end position="182"/>
    </location>
</feature>
<reference evidence="7 8" key="1">
    <citation type="submission" date="2020-08" db="EMBL/GenBank/DDBJ databases">
        <title>Sequencing the genomes of 1000 actinobacteria strains.</title>
        <authorList>
            <person name="Klenk H.-P."/>
        </authorList>
    </citation>
    <scope>NUCLEOTIDE SEQUENCE [LARGE SCALE GENOMIC DNA]</scope>
    <source>
        <strain evidence="7 8">DSM 24823</strain>
    </source>
</reference>
<dbReference type="HAMAP" id="MF_02225">
    <property type="entry name" value="CoaBC"/>
    <property type="match status" value="1"/>
</dbReference>
<dbReference type="InterPro" id="IPR003382">
    <property type="entry name" value="Flavoprotein"/>
</dbReference>
<evidence type="ECO:0000256" key="3">
    <source>
        <dbReference type="HAMAP-Rule" id="MF_02225"/>
    </source>
</evidence>
<keyword evidence="8" id="KW-1185">Reference proteome</keyword>
<dbReference type="EMBL" id="JACHMU010000001">
    <property type="protein sequence ID" value="MBB5742504.1"/>
    <property type="molecule type" value="Genomic_DNA"/>
</dbReference>
<evidence type="ECO:0000313" key="7">
    <source>
        <dbReference type="EMBL" id="MBB5742504.1"/>
    </source>
</evidence>
<gene>
    <name evidence="3" type="primary">coaBC</name>
    <name evidence="7" type="ORF">HD600_001001</name>
</gene>
<feature type="binding site" evidence="3">
    <location>
        <position position="276"/>
    </location>
    <ligand>
        <name>CTP</name>
        <dbReference type="ChEBI" id="CHEBI:37563"/>
    </ligand>
</feature>
<dbReference type="Gene3D" id="3.40.50.10300">
    <property type="entry name" value="CoaB-like"/>
    <property type="match status" value="1"/>
</dbReference>
<dbReference type="PANTHER" id="PTHR14359">
    <property type="entry name" value="HOMO-OLIGOMERIC FLAVIN CONTAINING CYS DECARBOXYLASE FAMILY"/>
    <property type="match status" value="1"/>
</dbReference>
<sequence length="405" mass="42172">MNIVVGVTGGIAAYKTVQLVRLLIKAGHEVTVIPTEDALRFVGTPTWEAVSRHPVTTSVHDDVAKVRHVALGQAAELVIVAPATANTIAKMTAGLADDLLGTTLLATTAPVAIAPAMHTEMWRHPATRANIRTLRERGVHVLGPAEGELTGGDSGPGRMLEPEEIAEAALSLFTPRDLDGLRVAVSAGGTREPIDPVRYLGNRSSGRQGVALAAEAAARGAEVTLVAANISADVLVDARHPRIDVRTAGTAAELGEAMRDAAASADVVIMAAAVADYRPASAAEQKLTKEQGTLDRIDLVENDDIVAGLAASRPAGQLIVAFAAETLTDPAERRARAQRKRERKGVDLLAVNLADAEHGFEKADNAVEVIGEGGSVVASAAGAKKEIARVIWGAVVKLSQHNSTL</sequence>
<comment type="catalytic activity">
    <reaction evidence="3 4">
        <text>(R)-4'-phosphopantothenate + L-cysteine + CTP = N-[(R)-4-phosphopantothenoyl]-L-cysteine + CMP + diphosphate + H(+)</text>
        <dbReference type="Rhea" id="RHEA:19397"/>
        <dbReference type="ChEBI" id="CHEBI:10986"/>
        <dbReference type="ChEBI" id="CHEBI:15378"/>
        <dbReference type="ChEBI" id="CHEBI:33019"/>
        <dbReference type="ChEBI" id="CHEBI:35235"/>
        <dbReference type="ChEBI" id="CHEBI:37563"/>
        <dbReference type="ChEBI" id="CHEBI:59458"/>
        <dbReference type="ChEBI" id="CHEBI:60377"/>
        <dbReference type="EC" id="6.3.2.5"/>
    </reaction>
</comment>
<keyword evidence="3 4" id="KW-0288">FMN</keyword>
<feature type="binding site" evidence="3">
    <location>
        <position position="344"/>
    </location>
    <ligand>
        <name>CTP</name>
        <dbReference type="ChEBI" id="CHEBI:37563"/>
    </ligand>
</feature>
<dbReference type="GO" id="GO:0046872">
    <property type="term" value="F:metal ion binding"/>
    <property type="evidence" value="ECO:0007669"/>
    <property type="project" value="UniProtKB-KW"/>
</dbReference>
<comment type="similarity">
    <text evidence="3 4">In the C-terminal section; belongs to the PPC synthetase family.</text>
</comment>
<dbReference type="RefSeq" id="WP_144793473.1">
    <property type="nucleotide sequence ID" value="NZ_BAAAPG010000001.1"/>
</dbReference>
<comment type="catalytic activity">
    <reaction evidence="3 4">
        <text>N-[(R)-4-phosphopantothenoyl]-L-cysteine + H(+) = (R)-4'-phosphopantetheine + CO2</text>
        <dbReference type="Rhea" id="RHEA:16793"/>
        <dbReference type="ChEBI" id="CHEBI:15378"/>
        <dbReference type="ChEBI" id="CHEBI:16526"/>
        <dbReference type="ChEBI" id="CHEBI:59458"/>
        <dbReference type="ChEBI" id="CHEBI:61723"/>
        <dbReference type="EC" id="4.1.1.36"/>
    </reaction>
</comment>
<keyword evidence="3 4" id="KW-0285">Flavoprotein</keyword>
<dbReference type="SUPFAM" id="SSF52507">
    <property type="entry name" value="Homo-oligomeric flavin-containing Cys decarboxylases, HFCD"/>
    <property type="match status" value="1"/>
</dbReference>
<dbReference type="EC" id="4.1.1.36" evidence="3"/>
<dbReference type="Pfam" id="PF04127">
    <property type="entry name" value="DFP"/>
    <property type="match status" value="1"/>
</dbReference>
<name>A0A7W9CBD9_9MICO</name>
<comment type="pathway">
    <text evidence="3 4">Cofactor biosynthesis; coenzyme A biosynthesis; CoA from (R)-pantothenate: step 2/5.</text>
</comment>
<dbReference type="GO" id="GO:0004632">
    <property type="term" value="F:phosphopantothenate--cysteine ligase activity"/>
    <property type="evidence" value="ECO:0007669"/>
    <property type="project" value="UniProtKB-UniRule"/>
</dbReference>
<organism evidence="7 8">
    <name type="scientific">Microbacterium ginsengiterrae</name>
    <dbReference type="NCBI Taxonomy" id="546115"/>
    <lineage>
        <taxon>Bacteria</taxon>
        <taxon>Bacillati</taxon>
        <taxon>Actinomycetota</taxon>
        <taxon>Actinomycetes</taxon>
        <taxon>Micrococcales</taxon>
        <taxon>Microbacteriaceae</taxon>
        <taxon>Microbacterium</taxon>
    </lineage>
</organism>
<keyword evidence="2 3" id="KW-0456">Lyase</keyword>
<dbReference type="UniPathway" id="UPA00241">
    <property type="reaction ID" value="UER00353"/>
</dbReference>
<comment type="caution">
    <text evidence="3">Lacks conserved residue(s) required for the propagation of feature annotation.</text>
</comment>
<evidence type="ECO:0000256" key="2">
    <source>
        <dbReference type="ARBA" id="ARBA00023239"/>
    </source>
</evidence>
<comment type="function">
    <text evidence="4">Catalyzes two steps in the biosynthesis of coenzyme A. In the first step cysteine is conjugated to 4'-phosphopantothenate to form 4-phosphopantothenoylcysteine, in the latter compound is decarboxylated to form 4'-phosphopantotheine.</text>
</comment>
<proteinExistence type="inferred from homology"/>
<dbReference type="GO" id="GO:0004633">
    <property type="term" value="F:phosphopantothenoylcysteine decarboxylase activity"/>
    <property type="evidence" value="ECO:0007669"/>
    <property type="project" value="UniProtKB-UniRule"/>
</dbReference>
<dbReference type="GO" id="GO:0010181">
    <property type="term" value="F:FMN binding"/>
    <property type="evidence" value="ECO:0007669"/>
    <property type="project" value="UniProtKB-UniRule"/>
</dbReference>